<reference evidence="3" key="1">
    <citation type="journal article" date="2020" name="Stud. Mycol.">
        <title>101 Dothideomycetes genomes: a test case for predicting lifestyles and emergence of pathogens.</title>
        <authorList>
            <person name="Haridas S."/>
            <person name="Albert R."/>
            <person name="Binder M."/>
            <person name="Bloem J."/>
            <person name="Labutti K."/>
            <person name="Salamov A."/>
            <person name="Andreopoulos B."/>
            <person name="Baker S."/>
            <person name="Barry K."/>
            <person name="Bills G."/>
            <person name="Bluhm B."/>
            <person name="Cannon C."/>
            <person name="Castanera R."/>
            <person name="Culley D."/>
            <person name="Daum C."/>
            <person name="Ezra D."/>
            <person name="Gonzalez J."/>
            <person name="Henrissat B."/>
            <person name="Kuo A."/>
            <person name="Liang C."/>
            <person name="Lipzen A."/>
            <person name="Lutzoni F."/>
            <person name="Magnuson J."/>
            <person name="Mondo S."/>
            <person name="Nolan M."/>
            <person name="Ohm R."/>
            <person name="Pangilinan J."/>
            <person name="Park H.-J."/>
            <person name="Ramirez L."/>
            <person name="Alfaro M."/>
            <person name="Sun H."/>
            <person name="Tritt A."/>
            <person name="Yoshinaga Y."/>
            <person name="Zwiers L.-H."/>
            <person name="Turgeon B."/>
            <person name="Goodwin S."/>
            <person name="Spatafora J."/>
            <person name="Crous P."/>
            <person name="Grigoriev I."/>
        </authorList>
    </citation>
    <scope>NUCLEOTIDE SEQUENCE</scope>
    <source>
        <strain evidence="3">CBS 122681</strain>
    </source>
</reference>
<evidence type="ECO:0000256" key="2">
    <source>
        <dbReference type="SAM" id="SignalP"/>
    </source>
</evidence>
<dbReference type="EMBL" id="MU004509">
    <property type="protein sequence ID" value="KAF2649058.1"/>
    <property type="molecule type" value="Genomic_DNA"/>
</dbReference>
<keyword evidence="2" id="KW-0732">Signal</keyword>
<dbReference type="Proteomes" id="UP000799324">
    <property type="component" value="Unassembled WGS sequence"/>
</dbReference>
<protein>
    <submittedName>
        <fullName evidence="3">Uncharacterized protein</fullName>
    </submittedName>
</protein>
<proteinExistence type="predicted"/>
<feature type="chain" id="PRO_5025397258" evidence="2">
    <location>
        <begin position="19"/>
        <end position="273"/>
    </location>
</feature>
<gene>
    <name evidence="3" type="ORF">K491DRAFT_783618</name>
</gene>
<evidence type="ECO:0000313" key="4">
    <source>
        <dbReference type="Proteomes" id="UP000799324"/>
    </source>
</evidence>
<dbReference type="AlphaFoldDB" id="A0A6A6SRQ6"/>
<feature type="compositionally biased region" description="Basic and acidic residues" evidence="1">
    <location>
        <begin position="161"/>
        <end position="178"/>
    </location>
</feature>
<feature type="compositionally biased region" description="Polar residues" evidence="1">
    <location>
        <begin position="138"/>
        <end position="160"/>
    </location>
</feature>
<name>A0A6A6SRQ6_9PLEO</name>
<keyword evidence="4" id="KW-1185">Reference proteome</keyword>
<evidence type="ECO:0000313" key="3">
    <source>
        <dbReference type="EMBL" id="KAF2649058.1"/>
    </source>
</evidence>
<feature type="region of interest" description="Disordered" evidence="1">
    <location>
        <begin position="138"/>
        <end position="188"/>
    </location>
</feature>
<feature type="signal peptide" evidence="2">
    <location>
        <begin position="1"/>
        <end position="18"/>
    </location>
</feature>
<organism evidence="3 4">
    <name type="scientific">Lophiostoma macrostomum CBS 122681</name>
    <dbReference type="NCBI Taxonomy" id="1314788"/>
    <lineage>
        <taxon>Eukaryota</taxon>
        <taxon>Fungi</taxon>
        <taxon>Dikarya</taxon>
        <taxon>Ascomycota</taxon>
        <taxon>Pezizomycotina</taxon>
        <taxon>Dothideomycetes</taxon>
        <taxon>Pleosporomycetidae</taxon>
        <taxon>Pleosporales</taxon>
        <taxon>Lophiostomataceae</taxon>
        <taxon>Lophiostoma</taxon>
    </lineage>
</organism>
<sequence>MRLSSLFLSLAACGIVAAIPAALSAPNTDSEAGSGAVVGGVPGMAPPPPWLIFCSEQCIPDFKWCRKMDRTATVYAGRYVNPGYKVNNESQSFRTTQAYPTHIAEIYADFRLNLKGICRNFHDCDRCGTAWKTCHQPSAEAQGTDNETSSTEASGPGSLNQRDDEPEQTHNEAEKPDTNADPATGQEDIGMPPPPFFIWCADKCNTDLGWCREHYCRNGPSCDDLCKELVCRGTNDCNKCPGWSKCRKNSAEATEDGDSSQGLAIRDEMLIGR</sequence>
<accession>A0A6A6SRQ6</accession>
<evidence type="ECO:0000256" key="1">
    <source>
        <dbReference type="SAM" id="MobiDB-lite"/>
    </source>
</evidence>